<dbReference type="Gene3D" id="2.60.40.180">
    <property type="entry name" value="Transthyretin/hydroxyisourate hydrolase domain"/>
    <property type="match status" value="1"/>
</dbReference>
<dbReference type="InterPro" id="IPR023416">
    <property type="entry name" value="Transthyretin/HIU_hydrolase_d"/>
</dbReference>
<dbReference type="RefSeq" id="WP_127789567.1">
    <property type="nucleotide sequence ID" value="NZ_SACL01000009.1"/>
</dbReference>
<evidence type="ECO:0000256" key="1">
    <source>
        <dbReference type="ARBA" id="ARBA00001043"/>
    </source>
</evidence>
<evidence type="ECO:0000256" key="6">
    <source>
        <dbReference type="ARBA" id="ARBA00022801"/>
    </source>
</evidence>
<evidence type="ECO:0000256" key="7">
    <source>
        <dbReference type="PIRSR" id="PIRSR600895-51"/>
    </source>
</evidence>
<evidence type="ECO:0000256" key="5">
    <source>
        <dbReference type="ARBA" id="ARBA00022631"/>
    </source>
</evidence>
<dbReference type="InterPro" id="IPR014306">
    <property type="entry name" value="Hydroxyisourate_hydrolase"/>
</dbReference>
<sequence length="118" mass="12871">MGLSTHVLDTARGCPAAGMGWALYRLGADGARGLLKQGTTNADGRNGDGHLLSYEELEVGRYQLVYQVAAYYRAAGVELPEPPFLDEVTLAFGIWDVTKHYHVPLLCSPYGYTTYRGS</sequence>
<dbReference type="PANTHER" id="PTHR10395:SF7">
    <property type="entry name" value="5-HYDROXYISOURATE HYDROLASE"/>
    <property type="match status" value="1"/>
</dbReference>
<comment type="caution">
    <text evidence="10">The sequence shown here is derived from an EMBL/GenBank/DDBJ whole genome shotgun (WGS) entry which is preliminary data.</text>
</comment>
<evidence type="ECO:0000256" key="2">
    <source>
        <dbReference type="ARBA" id="ARBA00002704"/>
    </source>
</evidence>
<keyword evidence="11" id="KW-1185">Reference proteome</keyword>
<gene>
    <name evidence="10" type="primary">uraH</name>
    <name evidence="10" type="ORF">EOD42_21130</name>
</gene>
<dbReference type="GO" id="GO:0033971">
    <property type="term" value="F:hydroxyisourate hydrolase activity"/>
    <property type="evidence" value="ECO:0007669"/>
    <property type="project" value="UniProtKB-EC"/>
</dbReference>
<dbReference type="InterPro" id="IPR036817">
    <property type="entry name" value="Transthyretin/HIU_hydrolase_sf"/>
</dbReference>
<evidence type="ECO:0000256" key="8">
    <source>
        <dbReference type="RuleBase" id="RU361270"/>
    </source>
</evidence>
<feature type="binding site" evidence="7">
    <location>
        <position position="115"/>
    </location>
    <ligand>
        <name>substrate</name>
    </ligand>
</feature>
<feature type="binding site" evidence="7">
    <location>
        <position position="45"/>
    </location>
    <ligand>
        <name>substrate</name>
    </ligand>
</feature>
<feature type="binding site" evidence="7">
    <location>
        <position position="6"/>
    </location>
    <ligand>
        <name>substrate</name>
    </ligand>
</feature>
<name>A0A437M272_9PROT</name>
<comment type="function">
    <text evidence="2">Catalyzes the hydrolysis of 5-hydroxyisourate (HIU) to 2-oxo-4-hydroxy-4-carboxy-5-ureidoimidazoline (OHCU).</text>
</comment>
<dbReference type="PANTHER" id="PTHR10395">
    <property type="entry name" value="URICASE AND TRANSTHYRETIN-RELATED"/>
    <property type="match status" value="1"/>
</dbReference>
<evidence type="ECO:0000313" key="10">
    <source>
        <dbReference type="EMBL" id="RVT91820.1"/>
    </source>
</evidence>
<dbReference type="Proteomes" id="UP000282957">
    <property type="component" value="Unassembled WGS sequence"/>
</dbReference>
<dbReference type="NCBIfam" id="TIGR02962">
    <property type="entry name" value="hdxy_isourate"/>
    <property type="match status" value="1"/>
</dbReference>
<dbReference type="EC" id="3.5.2.17" evidence="8"/>
<keyword evidence="6 8" id="KW-0378">Hydrolase</keyword>
<comment type="similarity">
    <text evidence="3 8">Belongs to the transthyretin family. 5-hydroxyisourate hydrolase subfamily.</text>
</comment>
<comment type="catalytic activity">
    <reaction evidence="1 8">
        <text>5-hydroxyisourate + H2O = 5-hydroxy-2-oxo-4-ureido-2,5-dihydro-1H-imidazole-5-carboxylate + H(+)</text>
        <dbReference type="Rhea" id="RHEA:23736"/>
        <dbReference type="ChEBI" id="CHEBI:15377"/>
        <dbReference type="ChEBI" id="CHEBI:15378"/>
        <dbReference type="ChEBI" id="CHEBI:18072"/>
        <dbReference type="ChEBI" id="CHEBI:58639"/>
        <dbReference type="EC" id="3.5.2.17"/>
    </reaction>
</comment>
<dbReference type="OrthoDB" id="9792386at2"/>
<feature type="domain" description="Transthyretin/hydroxyisourate hydrolase" evidence="9">
    <location>
        <begin position="3"/>
        <end position="117"/>
    </location>
</feature>
<dbReference type="PRINTS" id="PR00189">
    <property type="entry name" value="TRNSTHYRETIN"/>
</dbReference>
<keyword evidence="5 8" id="KW-0659">Purine metabolism</keyword>
<dbReference type="SUPFAM" id="SSF49472">
    <property type="entry name" value="Transthyretin (synonym: prealbumin)"/>
    <property type="match status" value="1"/>
</dbReference>
<reference evidence="10 11" key="1">
    <citation type="submission" date="2019-01" db="EMBL/GenBank/DDBJ databases">
        <authorList>
            <person name="Chen W.-M."/>
        </authorList>
    </citation>
    <scope>NUCLEOTIDE SEQUENCE [LARGE SCALE GENOMIC DNA]</scope>
    <source>
        <strain evidence="10 11">CCP-6</strain>
    </source>
</reference>
<evidence type="ECO:0000313" key="11">
    <source>
        <dbReference type="Proteomes" id="UP000282957"/>
    </source>
</evidence>
<proteinExistence type="inferred from homology"/>
<organism evidence="10 11">
    <name type="scientific">Rhodovarius crocodyli</name>
    <dbReference type="NCBI Taxonomy" id="1979269"/>
    <lineage>
        <taxon>Bacteria</taxon>
        <taxon>Pseudomonadati</taxon>
        <taxon>Pseudomonadota</taxon>
        <taxon>Alphaproteobacteria</taxon>
        <taxon>Acetobacterales</taxon>
        <taxon>Roseomonadaceae</taxon>
        <taxon>Rhodovarius</taxon>
    </lineage>
</organism>
<comment type="subunit">
    <text evidence="4 8">Homotetramer.</text>
</comment>
<dbReference type="InterPro" id="IPR000895">
    <property type="entry name" value="Transthyretin/HIU_hydrolase"/>
</dbReference>
<dbReference type="GO" id="GO:0006144">
    <property type="term" value="P:purine nucleobase metabolic process"/>
    <property type="evidence" value="ECO:0007669"/>
    <property type="project" value="UniProtKB-KW"/>
</dbReference>
<protein>
    <recommendedName>
        <fullName evidence="8">5-hydroxyisourate hydrolase</fullName>
        <shortName evidence="8">HIU hydrolase</shortName>
        <shortName evidence="8">HIUHase</shortName>
        <ecNumber evidence="8">3.5.2.17</ecNumber>
    </recommendedName>
</protein>
<evidence type="ECO:0000256" key="4">
    <source>
        <dbReference type="ARBA" id="ARBA00011881"/>
    </source>
</evidence>
<accession>A0A437M272</accession>
<dbReference type="Pfam" id="PF00576">
    <property type="entry name" value="Transthyretin"/>
    <property type="match status" value="1"/>
</dbReference>
<dbReference type="CDD" id="cd05822">
    <property type="entry name" value="TLP_HIUase"/>
    <property type="match status" value="1"/>
</dbReference>
<dbReference type="EMBL" id="SACL01000009">
    <property type="protein sequence ID" value="RVT91820.1"/>
    <property type="molecule type" value="Genomic_DNA"/>
</dbReference>
<dbReference type="AlphaFoldDB" id="A0A437M272"/>
<evidence type="ECO:0000256" key="3">
    <source>
        <dbReference type="ARBA" id="ARBA00009850"/>
    </source>
</evidence>
<evidence type="ECO:0000259" key="9">
    <source>
        <dbReference type="Pfam" id="PF00576"/>
    </source>
</evidence>